<dbReference type="STRING" id="554343.AS194_03025"/>
<dbReference type="Pfam" id="PF02566">
    <property type="entry name" value="OsmC"/>
    <property type="match status" value="1"/>
</dbReference>
<dbReference type="PANTHER" id="PTHR33797:SF2">
    <property type="entry name" value="ORGANIC HYDROPEROXIDE RESISTANCE PROTEIN-LIKE"/>
    <property type="match status" value="1"/>
</dbReference>
<sequence>MKTLYSTKATVTGGRAGSASLSDNDLIINMVPPGSGKEGNNPEQLFAMGYSACFDGALAAVKQMEKAKFDSTTSIEVDLLQGEGHDYKLAAKIHVIGENTELSADEFQQLVEKAHQVCPYSKATRGNIDVEVTSEVK</sequence>
<dbReference type="InterPro" id="IPR019953">
    <property type="entry name" value="OHR"/>
</dbReference>
<evidence type="ECO:0000256" key="1">
    <source>
        <dbReference type="ARBA" id="ARBA00007378"/>
    </source>
</evidence>
<dbReference type="InterPro" id="IPR015946">
    <property type="entry name" value="KH_dom-like_a/b"/>
</dbReference>
<dbReference type="Proteomes" id="UP000051202">
    <property type="component" value="Unassembled WGS sequence"/>
</dbReference>
<gene>
    <name evidence="2" type="ORF">AS194_03025</name>
</gene>
<dbReference type="GO" id="GO:0006979">
    <property type="term" value="P:response to oxidative stress"/>
    <property type="evidence" value="ECO:0007669"/>
    <property type="project" value="InterPro"/>
</dbReference>
<evidence type="ECO:0000313" key="2">
    <source>
        <dbReference type="EMBL" id="KRU21388.1"/>
    </source>
</evidence>
<dbReference type="InterPro" id="IPR036102">
    <property type="entry name" value="OsmC/Ohrsf"/>
</dbReference>
<comment type="similarity">
    <text evidence="1">Belongs to the OsmC/Ohr family.</text>
</comment>
<dbReference type="RefSeq" id="WP_058025764.1">
    <property type="nucleotide sequence ID" value="NZ_LNDJ01000118.1"/>
</dbReference>
<dbReference type="InterPro" id="IPR003718">
    <property type="entry name" value="OsmC/Ohr_fam"/>
</dbReference>
<dbReference type="Gene3D" id="3.30.300.20">
    <property type="match status" value="1"/>
</dbReference>
<name>A0A0T6DN28_9GAMM</name>
<organism evidence="2 3">
    <name type="scientific">Psychrobacter piscatorii</name>
    <dbReference type="NCBI Taxonomy" id="554343"/>
    <lineage>
        <taxon>Bacteria</taxon>
        <taxon>Pseudomonadati</taxon>
        <taxon>Pseudomonadota</taxon>
        <taxon>Gammaproteobacteria</taxon>
        <taxon>Moraxellales</taxon>
        <taxon>Moraxellaceae</taxon>
        <taxon>Psychrobacter</taxon>
    </lineage>
</organism>
<dbReference type="EMBL" id="LNDJ01000118">
    <property type="protein sequence ID" value="KRU21388.1"/>
    <property type="molecule type" value="Genomic_DNA"/>
</dbReference>
<dbReference type="Gene3D" id="2.20.25.10">
    <property type="match status" value="1"/>
</dbReference>
<dbReference type="AlphaFoldDB" id="A0A0T6DN28"/>
<dbReference type="PANTHER" id="PTHR33797">
    <property type="entry name" value="ORGANIC HYDROPEROXIDE RESISTANCE PROTEIN-LIKE"/>
    <property type="match status" value="1"/>
</dbReference>
<keyword evidence="3" id="KW-1185">Reference proteome</keyword>
<proteinExistence type="inferred from homology"/>
<comment type="caution">
    <text evidence="2">The sequence shown here is derived from an EMBL/GenBank/DDBJ whole genome shotgun (WGS) entry which is preliminary data.</text>
</comment>
<dbReference type="SUPFAM" id="SSF82784">
    <property type="entry name" value="OsmC-like"/>
    <property type="match status" value="1"/>
</dbReference>
<dbReference type="NCBIfam" id="TIGR03561">
    <property type="entry name" value="organ_hyd_perox"/>
    <property type="match status" value="1"/>
</dbReference>
<protein>
    <submittedName>
        <fullName evidence="2">Osmotically inducible protein OsmC</fullName>
    </submittedName>
</protein>
<reference evidence="2 3" key="1">
    <citation type="submission" date="2015-11" db="EMBL/GenBank/DDBJ databases">
        <title>Permanent draft genome of Psychrobacter piscatorii LQ58.</title>
        <authorList>
            <person name="Zhou M."/>
            <person name="Dong B."/>
            <person name="Liu Q."/>
        </authorList>
    </citation>
    <scope>NUCLEOTIDE SEQUENCE [LARGE SCALE GENOMIC DNA]</scope>
    <source>
        <strain evidence="2 3">LQ58</strain>
    </source>
</reference>
<evidence type="ECO:0000313" key="3">
    <source>
        <dbReference type="Proteomes" id="UP000051202"/>
    </source>
</evidence>
<accession>A0A0T6DN28</accession>